<proteinExistence type="predicted"/>
<organism evidence="2 3">
    <name type="scientific">Cladosporium halotolerans</name>
    <dbReference type="NCBI Taxonomy" id="1052096"/>
    <lineage>
        <taxon>Eukaryota</taxon>
        <taxon>Fungi</taxon>
        <taxon>Dikarya</taxon>
        <taxon>Ascomycota</taxon>
        <taxon>Pezizomycotina</taxon>
        <taxon>Dothideomycetes</taxon>
        <taxon>Dothideomycetidae</taxon>
        <taxon>Cladosporiales</taxon>
        <taxon>Cladosporiaceae</taxon>
        <taxon>Cladosporium</taxon>
    </lineage>
</organism>
<feature type="region of interest" description="Disordered" evidence="1">
    <location>
        <begin position="1"/>
        <end position="23"/>
    </location>
</feature>
<dbReference type="GeneID" id="96008515"/>
<comment type="caution">
    <text evidence="2">The sequence shown here is derived from an EMBL/GenBank/DDBJ whole genome shotgun (WGS) entry which is preliminary data.</text>
</comment>
<evidence type="ECO:0000313" key="3">
    <source>
        <dbReference type="Proteomes" id="UP000803884"/>
    </source>
</evidence>
<sequence>MSILTFPAPAYPSPPSRASSSPDRLHLYRTISTSSSTMGGNINPDEIDGIGQLTYQRAIDIARNTEGDLDPSVTAYLEEAVTDIQRRLDAQPDSYLLTMDEFAVFNYFRSRFQGDAAERAVDRYWRSTHAGDQQAAGRS</sequence>
<protein>
    <submittedName>
        <fullName evidence="2">Uncharacterized protein</fullName>
    </submittedName>
</protein>
<keyword evidence="3" id="KW-1185">Reference proteome</keyword>
<dbReference type="AlphaFoldDB" id="A0AB34KLS4"/>
<evidence type="ECO:0000313" key="2">
    <source>
        <dbReference type="EMBL" id="KAL1584585.1"/>
    </source>
</evidence>
<gene>
    <name evidence="2" type="ORF">WHR41_07072</name>
</gene>
<reference evidence="2 3" key="1">
    <citation type="journal article" date="2020" name="Microbiol. Resour. Announc.">
        <title>Draft Genome Sequence of a Cladosporium Species Isolated from the Mesophotic Ascidian Didemnum maculosum.</title>
        <authorList>
            <person name="Gioti A."/>
            <person name="Siaperas R."/>
            <person name="Nikolaivits E."/>
            <person name="Le Goff G."/>
            <person name="Ouazzani J."/>
            <person name="Kotoulas G."/>
            <person name="Topakas E."/>
        </authorList>
    </citation>
    <scope>NUCLEOTIDE SEQUENCE [LARGE SCALE GENOMIC DNA]</scope>
    <source>
        <strain evidence="2 3">TM138-S3</strain>
    </source>
</reference>
<evidence type="ECO:0000256" key="1">
    <source>
        <dbReference type="SAM" id="MobiDB-lite"/>
    </source>
</evidence>
<dbReference type="Proteomes" id="UP000803884">
    <property type="component" value="Unassembled WGS sequence"/>
</dbReference>
<dbReference type="RefSeq" id="XP_069227691.1">
    <property type="nucleotide sequence ID" value="XM_069375677.1"/>
</dbReference>
<dbReference type="EMBL" id="JAAQHG020000025">
    <property type="protein sequence ID" value="KAL1584585.1"/>
    <property type="molecule type" value="Genomic_DNA"/>
</dbReference>
<accession>A0AB34KLS4</accession>
<name>A0AB34KLS4_9PEZI</name>